<dbReference type="Proteomes" id="UP000095287">
    <property type="component" value="Unplaced"/>
</dbReference>
<sequence length="197" mass="22016">MKARIYGIGGIGRIPMMAMVPAPNYSWNLEKGSAKKDPRRGDPPFQLHFYLYNPEASYVSSDPFVPETSSSGYPLLVEHLRDQGSDFALVAVTAVQLHFYLYNPEAPHVPSDPFVPESSSSDHPLLVEHLRDQDSDFVSVVVTGGIYWILLKFNQRDLILLGLERFSCNDHPTRCYGLQNASCISPLSPLVSIFGWT</sequence>
<evidence type="ECO:0000313" key="2">
    <source>
        <dbReference type="WBParaSite" id="L893_g12620.t1"/>
    </source>
</evidence>
<dbReference type="WBParaSite" id="L893_g12620.t1">
    <property type="protein sequence ID" value="L893_g12620.t1"/>
    <property type="gene ID" value="L893_g12620"/>
</dbReference>
<reference evidence="2" key="1">
    <citation type="submission" date="2016-11" db="UniProtKB">
        <authorList>
            <consortium name="WormBaseParasite"/>
        </authorList>
    </citation>
    <scope>IDENTIFICATION</scope>
</reference>
<organism evidence="1 2">
    <name type="scientific">Steinernema glaseri</name>
    <dbReference type="NCBI Taxonomy" id="37863"/>
    <lineage>
        <taxon>Eukaryota</taxon>
        <taxon>Metazoa</taxon>
        <taxon>Ecdysozoa</taxon>
        <taxon>Nematoda</taxon>
        <taxon>Chromadorea</taxon>
        <taxon>Rhabditida</taxon>
        <taxon>Tylenchina</taxon>
        <taxon>Panagrolaimomorpha</taxon>
        <taxon>Strongyloidoidea</taxon>
        <taxon>Steinernematidae</taxon>
        <taxon>Steinernema</taxon>
    </lineage>
</organism>
<proteinExistence type="predicted"/>
<name>A0A1I7Y4T9_9BILA</name>
<evidence type="ECO:0000313" key="1">
    <source>
        <dbReference type="Proteomes" id="UP000095287"/>
    </source>
</evidence>
<dbReference type="AlphaFoldDB" id="A0A1I7Y4T9"/>
<accession>A0A1I7Y4T9</accession>
<protein>
    <submittedName>
        <fullName evidence="2">CPSF_A domain-containing protein</fullName>
    </submittedName>
</protein>
<keyword evidence="1" id="KW-1185">Reference proteome</keyword>